<feature type="domain" description="DSBA-like thioredoxin" evidence="1">
    <location>
        <begin position="280"/>
        <end position="492"/>
    </location>
</feature>
<reference evidence="2" key="1">
    <citation type="submission" date="2023-08" db="EMBL/GenBank/DDBJ databases">
        <title>Black Yeasts Isolated from many extreme environments.</title>
        <authorList>
            <person name="Coleine C."/>
            <person name="Stajich J.E."/>
            <person name="Selbmann L."/>
        </authorList>
    </citation>
    <scope>NUCLEOTIDE SEQUENCE</scope>
    <source>
        <strain evidence="2">CCFEE 5401</strain>
    </source>
</reference>
<sequence>MEQPIVEFHYDVRNPTVIDRLNPWPLTAQNNQISCPFAYIASTKIDALALRTGAHILWRPVLLGAIYRATSAPQGAAGSASDVFNATKKSVSGRAFQRTIRRLGVEYNQPPRHPMKTTRALRVLYFATEEQRPVLSKALFRAYWVEGLDVSDADVLVDVVKRSGIAGAVAVVQAIESGRAESPVQRRGLEESTDLVVRRGSPGVPAFWLPAEKWIDEKGVRRQGRLYWGQDRMHFVEAVLRGSNGGKDGTELGSLSPPLQSLIPRSAARSRVPEAVEVKLEFWYDFSSPWAFLGWTQLARLQRQFGSRLHVEMKPFLLGILFREIGAPNTPMSSISEQKRNYSRLDHQDWCRWWNAVNEQNGKPDKPIEFYWADKFPIRTPTVLRAVLVEPRLVTPLFRACWEQNRDMSSDDVLQQVITAAGFDGRAILSLANSDRYKKALRSLTQEAKQIGLCGVPSYRVFTRSSSDDGPWIQVGDLVWGQDELAVVEDLIAGGSDTDLARVEADEGRAMSRL</sequence>
<dbReference type="PANTHER" id="PTHR42943:SF2">
    <property type="entry name" value="GLUTATHIONE S-TRANSFERASE KAPPA 1"/>
    <property type="match status" value="1"/>
</dbReference>
<dbReference type="PANTHER" id="PTHR42943">
    <property type="entry name" value="GLUTATHIONE S-TRANSFERASE KAPPA"/>
    <property type="match status" value="1"/>
</dbReference>
<dbReference type="Gene3D" id="3.40.30.10">
    <property type="entry name" value="Glutaredoxin"/>
    <property type="match status" value="2"/>
</dbReference>
<dbReference type="SUPFAM" id="SSF52833">
    <property type="entry name" value="Thioredoxin-like"/>
    <property type="match status" value="2"/>
</dbReference>
<dbReference type="GO" id="GO:0004364">
    <property type="term" value="F:glutathione transferase activity"/>
    <property type="evidence" value="ECO:0007669"/>
    <property type="project" value="TreeGrafter"/>
</dbReference>
<evidence type="ECO:0000259" key="1">
    <source>
        <dbReference type="Pfam" id="PF01323"/>
    </source>
</evidence>
<dbReference type="GO" id="GO:0006749">
    <property type="term" value="P:glutathione metabolic process"/>
    <property type="evidence" value="ECO:0007669"/>
    <property type="project" value="TreeGrafter"/>
</dbReference>
<gene>
    <name evidence="2" type="ORF">LTR62_003322</name>
</gene>
<dbReference type="EMBL" id="JAVRRL010000022">
    <property type="protein sequence ID" value="KAK5113695.1"/>
    <property type="molecule type" value="Genomic_DNA"/>
</dbReference>
<dbReference type="GO" id="GO:0005739">
    <property type="term" value="C:mitochondrion"/>
    <property type="evidence" value="ECO:0007669"/>
    <property type="project" value="TreeGrafter"/>
</dbReference>
<accession>A0AAN7TIY1</accession>
<dbReference type="InterPro" id="IPR001853">
    <property type="entry name" value="DSBA-like_thioredoxin_dom"/>
</dbReference>
<dbReference type="Proteomes" id="UP001310890">
    <property type="component" value="Unassembled WGS sequence"/>
</dbReference>
<feature type="domain" description="DSBA-like thioredoxin" evidence="1">
    <location>
        <begin position="34"/>
        <end position="240"/>
    </location>
</feature>
<evidence type="ECO:0000313" key="3">
    <source>
        <dbReference type="Proteomes" id="UP001310890"/>
    </source>
</evidence>
<dbReference type="GO" id="GO:0005777">
    <property type="term" value="C:peroxisome"/>
    <property type="evidence" value="ECO:0007669"/>
    <property type="project" value="TreeGrafter"/>
</dbReference>
<comment type="caution">
    <text evidence="2">The sequence shown here is derived from an EMBL/GenBank/DDBJ whole genome shotgun (WGS) entry which is preliminary data.</text>
</comment>
<proteinExistence type="predicted"/>
<dbReference type="InterPro" id="IPR036249">
    <property type="entry name" value="Thioredoxin-like_sf"/>
</dbReference>
<dbReference type="AlphaFoldDB" id="A0AAN7TIY1"/>
<protein>
    <recommendedName>
        <fullName evidence="1">DSBA-like thioredoxin domain-containing protein</fullName>
    </recommendedName>
</protein>
<dbReference type="InterPro" id="IPR051924">
    <property type="entry name" value="GST_Kappa/NadH"/>
</dbReference>
<evidence type="ECO:0000313" key="2">
    <source>
        <dbReference type="EMBL" id="KAK5113695.1"/>
    </source>
</evidence>
<organism evidence="2 3">
    <name type="scientific">Meristemomyces frigidus</name>
    <dbReference type="NCBI Taxonomy" id="1508187"/>
    <lineage>
        <taxon>Eukaryota</taxon>
        <taxon>Fungi</taxon>
        <taxon>Dikarya</taxon>
        <taxon>Ascomycota</taxon>
        <taxon>Pezizomycotina</taxon>
        <taxon>Dothideomycetes</taxon>
        <taxon>Dothideomycetidae</taxon>
        <taxon>Mycosphaerellales</taxon>
        <taxon>Teratosphaeriaceae</taxon>
        <taxon>Meristemomyces</taxon>
    </lineage>
</organism>
<dbReference type="GO" id="GO:0004602">
    <property type="term" value="F:glutathione peroxidase activity"/>
    <property type="evidence" value="ECO:0007669"/>
    <property type="project" value="TreeGrafter"/>
</dbReference>
<name>A0AAN7TIY1_9PEZI</name>
<dbReference type="Pfam" id="PF01323">
    <property type="entry name" value="DSBA"/>
    <property type="match status" value="2"/>
</dbReference>